<evidence type="ECO:0000313" key="2">
    <source>
        <dbReference type="EMBL" id="CAD2218147.1"/>
    </source>
</evidence>
<feature type="region of interest" description="Disordered" evidence="1">
    <location>
        <begin position="251"/>
        <end position="271"/>
    </location>
</feature>
<feature type="region of interest" description="Disordered" evidence="1">
    <location>
        <begin position="355"/>
        <end position="398"/>
    </location>
</feature>
<protein>
    <submittedName>
        <fullName evidence="2">Uncharacterized protein</fullName>
    </submittedName>
</protein>
<gene>
    <name evidence="2" type="ORF">ADEAN_000563400</name>
</gene>
<feature type="compositionally biased region" description="Basic residues" evidence="1">
    <location>
        <begin position="381"/>
        <end position="398"/>
    </location>
</feature>
<dbReference type="AlphaFoldDB" id="A0A7G2CGI2"/>
<evidence type="ECO:0000313" key="3">
    <source>
        <dbReference type="Proteomes" id="UP000515908"/>
    </source>
</evidence>
<reference evidence="2 3" key="1">
    <citation type="submission" date="2020-08" db="EMBL/GenBank/DDBJ databases">
        <authorList>
            <person name="Newling K."/>
            <person name="Davey J."/>
            <person name="Forrester S."/>
        </authorList>
    </citation>
    <scope>NUCLEOTIDE SEQUENCE [LARGE SCALE GENOMIC DNA]</scope>
    <source>
        <strain evidence="3">Crithidia deanei Carvalho (ATCC PRA-265)</strain>
    </source>
</reference>
<dbReference type="EMBL" id="LR877154">
    <property type="protein sequence ID" value="CAD2218147.1"/>
    <property type="molecule type" value="Genomic_DNA"/>
</dbReference>
<dbReference type="VEuPathDB" id="TriTrypDB:ADEAN_000563400"/>
<sequence length="398" mass="46902">MSSRDTFVVLQYISRELKRIDRELHQNNHHNKTEYASYDIEKCKIGLANLTLQRITFFFTATNQNNNNNTKDRDPHGAFLGSAEDALAALETLLNINVESYADPNQWELFLKHSNNHNNQNVTEETEKTRMLVAHLMTCIMQHKVELRFTSLVQAFSLTRIYLSILYPYPQLVQQKSLLLRWSWSLARALYVRDKYFVNSYHFVKIINALARFPAYTLAPSRVGTNPHYHNKNKNENNGVEEEIREFQRSMQQREHQEMHSNNTTNNNNNNNGITAEEFWDFLVSKAIIFILQNRQDETFIRNICVPLYICIEERRGQFFNHHENEKVSEQILKPLALECGTLYDMILIEYKKQKSNKSTGGGGRGRERGNRPARQYGNRPQRHYPHHNNRNDRRNKK</sequence>
<name>A0A7G2CGI2_9TRYP</name>
<organism evidence="2 3">
    <name type="scientific">Angomonas deanei</name>
    <dbReference type="NCBI Taxonomy" id="59799"/>
    <lineage>
        <taxon>Eukaryota</taxon>
        <taxon>Discoba</taxon>
        <taxon>Euglenozoa</taxon>
        <taxon>Kinetoplastea</taxon>
        <taxon>Metakinetoplastina</taxon>
        <taxon>Trypanosomatida</taxon>
        <taxon>Trypanosomatidae</taxon>
        <taxon>Strigomonadinae</taxon>
        <taxon>Angomonas</taxon>
    </lineage>
</organism>
<dbReference type="Proteomes" id="UP000515908">
    <property type="component" value="Chromosome 10"/>
</dbReference>
<keyword evidence="3" id="KW-1185">Reference proteome</keyword>
<proteinExistence type="predicted"/>
<evidence type="ECO:0000256" key="1">
    <source>
        <dbReference type="SAM" id="MobiDB-lite"/>
    </source>
</evidence>
<accession>A0A7G2CGI2</accession>
<feature type="compositionally biased region" description="Low complexity" evidence="1">
    <location>
        <begin position="262"/>
        <end position="271"/>
    </location>
</feature>